<proteinExistence type="predicted"/>
<protein>
    <submittedName>
        <fullName evidence="1">Uncharacterized protein</fullName>
    </submittedName>
</protein>
<gene>
    <name evidence="1" type="ORF">OHU69_42005</name>
</gene>
<accession>A0AAU1UJE5</accession>
<sequence length="57" mass="6433">MASEQRVRPSNWYVADDDAREVVERLIRDAGHDPWSEDLSGARDFLNMGIEPVGGVF</sequence>
<evidence type="ECO:0000313" key="1">
    <source>
        <dbReference type="EMBL" id="WTS17047.1"/>
    </source>
</evidence>
<reference evidence="1" key="1">
    <citation type="submission" date="2022-10" db="EMBL/GenBank/DDBJ databases">
        <title>The complete genomes of actinobacterial strains from the NBC collection.</title>
        <authorList>
            <person name="Joergensen T.S."/>
            <person name="Alvarez Arevalo M."/>
            <person name="Sterndorff E.B."/>
            <person name="Faurdal D."/>
            <person name="Vuksanovic O."/>
            <person name="Mourched A.-S."/>
            <person name="Charusanti P."/>
            <person name="Shaw S."/>
            <person name="Blin K."/>
            <person name="Weber T."/>
        </authorList>
    </citation>
    <scope>NUCLEOTIDE SEQUENCE</scope>
    <source>
        <strain evidence="1">NBC_00119</strain>
    </source>
</reference>
<dbReference type="AlphaFoldDB" id="A0AAU1UJE5"/>
<dbReference type="EMBL" id="CP108195">
    <property type="protein sequence ID" value="WTS17047.1"/>
    <property type="molecule type" value="Genomic_DNA"/>
</dbReference>
<organism evidence="1">
    <name type="scientific">Streptomyces sp. NBC_00119</name>
    <dbReference type="NCBI Taxonomy" id="2975659"/>
    <lineage>
        <taxon>Bacteria</taxon>
        <taxon>Bacillati</taxon>
        <taxon>Actinomycetota</taxon>
        <taxon>Actinomycetes</taxon>
        <taxon>Kitasatosporales</taxon>
        <taxon>Streptomycetaceae</taxon>
        <taxon>Streptomyces</taxon>
    </lineage>
</organism>
<name>A0AAU1UJE5_9ACTN</name>